<name>A0AA40YAV1_STEMA</name>
<accession>A0AA40YAV1</accession>
<dbReference type="AlphaFoldDB" id="A0AA40YAV1"/>
<sequence length="145" mass="15199">MGDVAALNAALAATIFPDPRDRHGQTPLHFAAHLGNVEALSALLLAGASPNARDRHAQTPLHLAARSDHFGSSGPAAAALVALADERPWTSVHATRFLEAWERRDPAATCATLLAAGAEPNAPNCRHETPFGLAYPRALKAFLSA</sequence>
<evidence type="ECO:0000256" key="1">
    <source>
        <dbReference type="ARBA" id="ARBA00022737"/>
    </source>
</evidence>
<dbReference type="SMART" id="SM00248">
    <property type="entry name" value="ANK"/>
    <property type="match status" value="2"/>
</dbReference>
<dbReference type="InterPro" id="IPR050776">
    <property type="entry name" value="Ank_Repeat/CDKN_Inhibitor"/>
</dbReference>
<reference evidence="4" key="1">
    <citation type="submission" date="2020-11" db="EMBL/GenBank/DDBJ databases">
        <title>Enhanced detection system for hospital associated transmission using whole genome sequencing surveillance.</title>
        <authorList>
            <person name="Harrison L.H."/>
            <person name="Van Tyne D."/>
            <person name="Marsh J.W."/>
            <person name="Griffith M.P."/>
            <person name="Snyder D.J."/>
            <person name="Cooper V.S."/>
            <person name="Mustapha M."/>
        </authorList>
    </citation>
    <scope>NUCLEOTIDE SEQUENCE</scope>
    <source>
        <strain evidence="4">STEN00053</strain>
    </source>
</reference>
<dbReference type="InterPro" id="IPR036770">
    <property type="entry name" value="Ankyrin_rpt-contain_sf"/>
</dbReference>
<feature type="repeat" description="ANK" evidence="3">
    <location>
        <begin position="23"/>
        <end position="55"/>
    </location>
</feature>
<dbReference type="Pfam" id="PF12796">
    <property type="entry name" value="Ank_2"/>
    <property type="match status" value="1"/>
</dbReference>
<dbReference type="PROSITE" id="PS50297">
    <property type="entry name" value="ANK_REP_REGION"/>
    <property type="match status" value="1"/>
</dbReference>
<evidence type="ECO:0000313" key="5">
    <source>
        <dbReference type="Proteomes" id="UP000634179"/>
    </source>
</evidence>
<protein>
    <submittedName>
        <fullName evidence="4">Ankyrin repeat domain-containing protein</fullName>
    </submittedName>
</protein>
<evidence type="ECO:0000256" key="2">
    <source>
        <dbReference type="ARBA" id="ARBA00023043"/>
    </source>
</evidence>
<evidence type="ECO:0000313" key="4">
    <source>
        <dbReference type="EMBL" id="MBH1792181.1"/>
    </source>
</evidence>
<organism evidence="4 5">
    <name type="scientific">Stenotrophomonas maltophilia</name>
    <name type="common">Pseudomonas maltophilia</name>
    <name type="synonym">Xanthomonas maltophilia</name>
    <dbReference type="NCBI Taxonomy" id="40324"/>
    <lineage>
        <taxon>Bacteria</taxon>
        <taxon>Pseudomonadati</taxon>
        <taxon>Pseudomonadota</taxon>
        <taxon>Gammaproteobacteria</taxon>
        <taxon>Lysobacterales</taxon>
        <taxon>Lysobacteraceae</taxon>
        <taxon>Stenotrophomonas</taxon>
        <taxon>Stenotrophomonas maltophilia group</taxon>
    </lineage>
</organism>
<dbReference type="Proteomes" id="UP000634179">
    <property type="component" value="Unassembled WGS sequence"/>
</dbReference>
<dbReference type="SUPFAM" id="SSF48403">
    <property type="entry name" value="Ankyrin repeat"/>
    <property type="match status" value="1"/>
</dbReference>
<gene>
    <name evidence="4" type="ORF">I5V89_20195</name>
</gene>
<proteinExistence type="predicted"/>
<keyword evidence="2 3" id="KW-0040">ANK repeat</keyword>
<dbReference type="PRINTS" id="PR01415">
    <property type="entry name" value="ANKYRIN"/>
</dbReference>
<dbReference type="InterPro" id="IPR002110">
    <property type="entry name" value="Ankyrin_rpt"/>
</dbReference>
<dbReference type="EMBL" id="JADUOV010000020">
    <property type="protein sequence ID" value="MBH1792181.1"/>
    <property type="molecule type" value="Genomic_DNA"/>
</dbReference>
<dbReference type="PANTHER" id="PTHR24201">
    <property type="entry name" value="ANK_REP_REGION DOMAIN-CONTAINING PROTEIN"/>
    <property type="match status" value="1"/>
</dbReference>
<dbReference type="Gene3D" id="1.25.40.20">
    <property type="entry name" value="Ankyrin repeat-containing domain"/>
    <property type="match status" value="1"/>
</dbReference>
<dbReference type="PROSITE" id="PS50088">
    <property type="entry name" value="ANK_REPEAT"/>
    <property type="match status" value="1"/>
</dbReference>
<comment type="caution">
    <text evidence="4">The sequence shown here is derived from an EMBL/GenBank/DDBJ whole genome shotgun (WGS) entry which is preliminary data.</text>
</comment>
<keyword evidence="1" id="KW-0677">Repeat</keyword>
<evidence type="ECO:0000256" key="3">
    <source>
        <dbReference type="PROSITE-ProRule" id="PRU00023"/>
    </source>
</evidence>